<evidence type="ECO:0000256" key="6">
    <source>
        <dbReference type="SAM" id="Phobius"/>
    </source>
</evidence>
<accession>A0A0G0BZE6</accession>
<sequence>MFNFLINPIFLTYIIIFFIIIAIIIGFFVLRRLKKDNLGLMLGMSLFLIKIPRYEKKDKNESIELKHLLGISAQMYASFNILPKRAKIIFEVASSYNEEEIAFYGACPKNFVNEFKKVIHGAYQNAKIEQVENDYSIFSSKGKSAGAYIILEKRNFMPIRTYHDFENDPLNQVISAIGKLNIGNGAALQIVLRPVKKNWYKGAKSTLFNLKTGKKQDIIKIWEKTINDVVGVGSKQNKEKKEEPIDQEQIEAISKKISRPVFNVNIRIIANALTEIEAGQILDQMLQQFSQYSLPNQNGLQIKKVIGYKLKKLIYNFIFRIFEKKTTISLNADEIASIFHFPYPGLEVPNVKSVSSRDVAPPNILPNKGELEIGKVVYREENQKVFLKNSDDRMRHFYIIGQTGTGKSRFQQELIKQDILAGRGVGVVDPHGDLIEATLANIPKERYSDVILFEPFNTENPMGLNMLEYETEDQKDFAIQEMIAIFYKLVTDPAMIGPMFEHYMRNAMLALMADSNNIGTMVEIPRLLTDNGFAETYISKLTDPVALNFWRNEWKKTSEQQKGDMFGYLISKVGRFVENPMMRNIIGQSHSSFNLSNIMNQGKIFLANLSKGKVGDMNSNLLGLILVSKIQMAAMARANMKEKDRRDFYLYIDEFQNFTTDSIAIILSEARKYRLKSNLNRIFPVLTLLTFLIVI</sequence>
<dbReference type="InterPro" id="IPR002789">
    <property type="entry name" value="HerA_central"/>
</dbReference>
<comment type="caution">
    <text evidence="9">The sequence shown here is derived from an EMBL/GenBank/DDBJ whole genome shotgun (WGS) entry which is preliminary data.</text>
</comment>
<evidence type="ECO:0000256" key="2">
    <source>
        <dbReference type="ARBA" id="ARBA00022475"/>
    </source>
</evidence>
<comment type="subcellular location">
    <subcellularLocation>
        <location evidence="1">Cell membrane</location>
        <topology evidence="1">Multi-pass membrane protein</topology>
    </subcellularLocation>
</comment>
<keyword evidence="5 6" id="KW-0472">Membrane</keyword>
<dbReference type="Gene3D" id="3.40.50.300">
    <property type="entry name" value="P-loop containing nucleotide triphosphate hydrolases"/>
    <property type="match status" value="2"/>
</dbReference>
<dbReference type="AlphaFoldDB" id="A0A0G0BZE6"/>
<keyword evidence="3 6" id="KW-0812">Transmembrane</keyword>
<feature type="transmembrane region" description="Helical" evidence="6">
    <location>
        <begin position="6"/>
        <end position="30"/>
    </location>
</feature>
<organism evidence="9 10">
    <name type="scientific">Candidatus Roizmanbacteria bacterium GW2011_GWA2_32_13</name>
    <dbReference type="NCBI Taxonomy" id="1618475"/>
    <lineage>
        <taxon>Bacteria</taxon>
        <taxon>Candidatus Roizmaniibacteriota</taxon>
    </lineage>
</organism>
<dbReference type="Pfam" id="PF01935">
    <property type="entry name" value="DUF87"/>
    <property type="match status" value="1"/>
</dbReference>
<dbReference type="InterPro" id="IPR027417">
    <property type="entry name" value="P-loop_NTPase"/>
</dbReference>
<feature type="domain" description="Helicase HerA central" evidence="7">
    <location>
        <begin position="371"/>
        <end position="476"/>
    </location>
</feature>
<dbReference type="InterPro" id="IPR051539">
    <property type="entry name" value="T4SS-coupling_protein"/>
</dbReference>
<reference evidence="9 10" key="1">
    <citation type="journal article" date="2015" name="Nature">
        <title>rRNA introns, odd ribosomes, and small enigmatic genomes across a large radiation of phyla.</title>
        <authorList>
            <person name="Brown C.T."/>
            <person name="Hug L.A."/>
            <person name="Thomas B.C."/>
            <person name="Sharon I."/>
            <person name="Castelle C.J."/>
            <person name="Singh A."/>
            <person name="Wilkins M.J."/>
            <person name="Williams K.H."/>
            <person name="Banfield J.F."/>
        </authorList>
    </citation>
    <scope>NUCLEOTIDE SEQUENCE [LARGE SCALE GENOMIC DNA]</scope>
</reference>
<dbReference type="PANTHER" id="PTHR37937">
    <property type="entry name" value="CONJUGATIVE TRANSFER: DNA TRANSPORT"/>
    <property type="match status" value="1"/>
</dbReference>
<feature type="domain" description="DUF8128" evidence="8">
    <location>
        <begin position="87"/>
        <end position="349"/>
    </location>
</feature>
<dbReference type="GO" id="GO:0005886">
    <property type="term" value="C:plasma membrane"/>
    <property type="evidence" value="ECO:0007669"/>
    <property type="project" value="UniProtKB-SubCell"/>
</dbReference>
<dbReference type="Proteomes" id="UP000034349">
    <property type="component" value="Unassembled WGS sequence"/>
</dbReference>
<dbReference type="PANTHER" id="PTHR37937:SF1">
    <property type="entry name" value="CONJUGATIVE TRANSFER: DNA TRANSPORT"/>
    <property type="match status" value="1"/>
</dbReference>
<dbReference type="PATRIC" id="fig|1618475.3.peg.252"/>
<evidence type="ECO:0000256" key="4">
    <source>
        <dbReference type="ARBA" id="ARBA00022989"/>
    </source>
</evidence>
<evidence type="ECO:0000259" key="7">
    <source>
        <dbReference type="Pfam" id="PF01935"/>
    </source>
</evidence>
<evidence type="ECO:0000259" key="8">
    <source>
        <dbReference type="Pfam" id="PF26449"/>
    </source>
</evidence>
<evidence type="ECO:0000256" key="1">
    <source>
        <dbReference type="ARBA" id="ARBA00004651"/>
    </source>
</evidence>
<dbReference type="SUPFAM" id="SSF52540">
    <property type="entry name" value="P-loop containing nucleoside triphosphate hydrolases"/>
    <property type="match status" value="1"/>
</dbReference>
<gene>
    <name evidence="9" type="ORF">UR23_C0018G0011</name>
</gene>
<dbReference type="EMBL" id="LBOK01000018">
    <property type="protein sequence ID" value="KKP36437.1"/>
    <property type="molecule type" value="Genomic_DNA"/>
</dbReference>
<evidence type="ECO:0000313" key="10">
    <source>
        <dbReference type="Proteomes" id="UP000034349"/>
    </source>
</evidence>
<dbReference type="Pfam" id="PF26449">
    <property type="entry name" value="DUF8128"/>
    <property type="match status" value="1"/>
</dbReference>
<evidence type="ECO:0000313" key="9">
    <source>
        <dbReference type="EMBL" id="KKP36437.1"/>
    </source>
</evidence>
<protein>
    <submittedName>
        <fullName evidence="9">Uncharacterized protein</fullName>
    </submittedName>
</protein>
<evidence type="ECO:0000256" key="3">
    <source>
        <dbReference type="ARBA" id="ARBA00022692"/>
    </source>
</evidence>
<proteinExistence type="predicted"/>
<keyword evidence="4 6" id="KW-1133">Transmembrane helix</keyword>
<evidence type="ECO:0000256" key="5">
    <source>
        <dbReference type="ARBA" id="ARBA00023136"/>
    </source>
</evidence>
<keyword evidence="2" id="KW-1003">Cell membrane</keyword>
<dbReference type="InterPro" id="IPR058441">
    <property type="entry name" value="DUF8128"/>
</dbReference>
<name>A0A0G0BZE6_9BACT</name>